<evidence type="ECO:0000313" key="2">
    <source>
        <dbReference type="Proteomes" id="UP000297348"/>
    </source>
</evidence>
<accession>A0A4Z0J9W4</accession>
<dbReference type="RefSeq" id="WP_135367608.1">
    <property type="nucleotide sequence ID" value="NZ_RKLX01000005.1"/>
</dbReference>
<proteinExistence type="predicted"/>
<sequence>MLQSNSKSQGTQEGYRGYMKEETVFWAGMNPNLEFRYAGVAPEPIQTWDEASRKYVDPIVGYRYPVVQEAKGDGAKVFRQNPVMVRVDGAPVNLSFGDLITFSGMLGYRNKSYKYSFQAESVQKVK</sequence>
<dbReference type="Proteomes" id="UP000297348">
    <property type="component" value="Unassembled WGS sequence"/>
</dbReference>
<keyword evidence="2" id="KW-1185">Reference proteome</keyword>
<protein>
    <submittedName>
        <fullName evidence="1">Uncharacterized protein</fullName>
    </submittedName>
</protein>
<name>A0A4Z0J9W4_9LACO</name>
<reference evidence="1 2" key="1">
    <citation type="submission" date="2018-10" db="EMBL/GenBank/DDBJ databases">
        <title>Lactobacillus sp. R7 and Lactobacillus sp. R19 isolated from fermented mustard green product of Taiwan.</title>
        <authorList>
            <person name="Lin S.-T."/>
        </authorList>
    </citation>
    <scope>NUCLEOTIDE SEQUENCE [LARGE SCALE GENOMIC DNA]</scope>
    <source>
        <strain evidence="1 2">BCRC 81129</strain>
    </source>
</reference>
<dbReference type="AlphaFoldDB" id="A0A4Z0J9W4"/>
<dbReference type="EMBL" id="RKLX01000005">
    <property type="protein sequence ID" value="TGD19474.1"/>
    <property type="molecule type" value="Genomic_DNA"/>
</dbReference>
<evidence type="ECO:0000313" key="1">
    <source>
        <dbReference type="EMBL" id="TGD19474.1"/>
    </source>
</evidence>
<comment type="caution">
    <text evidence="1">The sequence shown here is derived from an EMBL/GenBank/DDBJ whole genome shotgun (WGS) entry which is preliminary data.</text>
</comment>
<organism evidence="1 2">
    <name type="scientific">Levilactobacillus suantsaiihabitans</name>
    <dbReference type="NCBI Taxonomy" id="2487722"/>
    <lineage>
        <taxon>Bacteria</taxon>
        <taxon>Bacillati</taxon>
        <taxon>Bacillota</taxon>
        <taxon>Bacilli</taxon>
        <taxon>Lactobacillales</taxon>
        <taxon>Lactobacillaceae</taxon>
        <taxon>Levilactobacillus</taxon>
    </lineage>
</organism>
<dbReference type="OrthoDB" id="9836644at2"/>
<gene>
    <name evidence="1" type="ORF">EGT51_04720</name>
</gene>